<dbReference type="AlphaFoldDB" id="A0A316EQX0"/>
<evidence type="ECO:0000313" key="4">
    <source>
        <dbReference type="Proteomes" id="UP000245667"/>
    </source>
</evidence>
<reference evidence="3 4" key="1">
    <citation type="submission" date="2018-05" db="EMBL/GenBank/DDBJ databases">
        <title>Genomic Encyclopedia of Archaeal and Bacterial Type Strains, Phase II (KMG-II): from individual species to whole genera.</title>
        <authorList>
            <person name="Goeker M."/>
        </authorList>
    </citation>
    <scope>NUCLEOTIDE SEQUENCE [LARGE SCALE GENOMIC DNA]</scope>
    <source>
        <strain evidence="3 4">DSM 23514</strain>
    </source>
</reference>
<comment type="caution">
    <text evidence="3">The sequence shown here is derived from an EMBL/GenBank/DDBJ whole genome shotgun (WGS) entry which is preliminary data.</text>
</comment>
<protein>
    <submittedName>
        <fullName evidence="3">Uncharacterized protein</fullName>
    </submittedName>
</protein>
<name>A0A316EQX0_9FLAO</name>
<organism evidence="3 4">
    <name type="scientific">Maribacter polysiphoniae</name>
    <dbReference type="NCBI Taxonomy" id="429344"/>
    <lineage>
        <taxon>Bacteria</taxon>
        <taxon>Pseudomonadati</taxon>
        <taxon>Bacteroidota</taxon>
        <taxon>Flavobacteriia</taxon>
        <taxon>Flavobacteriales</taxon>
        <taxon>Flavobacteriaceae</taxon>
        <taxon>Maribacter</taxon>
    </lineage>
</organism>
<feature type="transmembrane region" description="Helical" evidence="1">
    <location>
        <begin position="70"/>
        <end position="87"/>
    </location>
</feature>
<keyword evidence="1" id="KW-1133">Transmembrane helix</keyword>
<keyword evidence="1" id="KW-0812">Transmembrane</keyword>
<accession>A0A316EQX0</accession>
<feature type="transmembrane region" description="Helical" evidence="1">
    <location>
        <begin position="264"/>
        <end position="281"/>
    </location>
</feature>
<feature type="transmembrane region" description="Helical" evidence="1">
    <location>
        <begin position="44"/>
        <end position="63"/>
    </location>
</feature>
<evidence type="ECO:0000313" key="5">
    <source>
        <dbReference type="Proteomes" id="UP000651837"/>
    </source>
</evidence>
<evidence type="ECO:0000313" key="2">
    <source>
        <dbReference type="EMBL" id="MBD1260003.1"/>
    </source>
</evidence>
<sequence length="311" mass="35799">MITSIFGKTKPINYIIVVTFLFLLYWLVHFLLFKKAYPPEELLWQTLVLSTLFFSIFLVDFIVKRNKITLANSYTILFFALLMVVFPETLSDNKAILSNTFILLSIRRIISMRTLKGIKMKIFDASLWILFASLFYDWALLFLLVVFIAIYIYDPKSFRNWLVPFAAFFAVLLLSSGFLVLTSNLDFFLTHYHFTVMFDPSDYLNWASSGRLIIYVLVLFILGVLAFINLGNSGVGKIVTTRLVVFFLIIGLVINVLVSSEEQYPILLTFFPGAVFMTNYVESIKREKIKEIVLLGSILIPVIVFLSVMIL</sequence>
<gene>
    <name evidence="2" type="ORF">HZY62_05340</name>
    <name evidence="3" type="ORF">LX92_00199</name>
</gene>
<dbReference type="EMBL" id="QGGQ01000001">
    <property type="protein sequence ID" value="PWK25460.1"/>
    <property type="molecule type" value="Genomic_DNA"/>
</dbReference>
<dbReference type="OrthoDB" id="1439867at2"/>
<keyword evidence="5" id="KW-1185">Reference proteome</keyword>
<feature type="transmembrane region" description="Helical" evidence="1">
    <location>
        <begin position="12"/>
        <end position="32"/>
    </location>
</feature>
<feature type="transmembrane region" description="Helical" evidence="1">
    <location>
        <begin position="212"/>
        <end position="232"/>
    </location>
</feature>
<evidence type="ECO:0000313" key="3">
    <source>
        <dbReference type="EMBL" id="PWK25460.1"/>
    </source>
</evidence>
<dbReference type="EMBL" id="JACWLN010000002">
    <property type="protein sequence ID" value="MBD1260003.1"/>
    <property type="molecule type" value="Genomic_DNA"/>
</dbReference>
<evidence type="ECO:0000256" key="1">
    <source>
        <dbReference type="SAM" id="Phobius"/>
    </source>
</evidence>
<feature type="transmembrane region" description="Helical" evidence="1">
    <location>
        <begin position="239"/>
        <end position="258"/>
    </location>
</feature>
<feature type="transmembrane region" description="Helical" evidence="1">
    <location>
        <begin position="127"/>
        <end position="153"/>
    </location>
</feature>
<feature type="transmembrane region" description="Helical" evidence="1">
    <location>
        <begin position="293"/>
        <end position="310"/>
    </location>
</feature>
<reference evidence="2 5" key="2">
    <citation type="submission" date="2020-07" db="EMBL/GenBank/DDBJ databases">
        <title>The draft genome sequence of Maribacter polysiphoniae KCTC 22021.</title>
        <authorList>
            <person name="Mu L."/>
        </authorList>
    </citation>
    <scope>NUCLEOTIDE SEQUENCE [LARGE SCALE GENOMIC DNA]</scope>
    <source>
        <strain evidence="2 5">KCTC 22021</strain>
    </source>
</reference>
<keyword evidence="1" id="KW-0472">Membrane</keyword>
<proteinExistence type="predicted"/>
<dbReference type="Proteomes" id="UP000245667">
    <property type="component" value="Unassembled WGS sequence"/>
</dbReference>
<dbReference type="Proteomes" id="UP000651837">
    <property type="component" value="Unassembled WGS sequence"/>
</dbReference>
<feature type="transmembrane region" description="Helical" evidence="1">
    <location>
        <begin position="165"/>
        <end position="192"/>
    </location>
</feature>